<organism evidence="9 10">
    <name type="scientific">Moniliophthora roreri (strain MCA 2997)</name>
    <name type="common">Cocoa frosty pod rot fungus</name>
    <name type="synonym">Crinipellis roreri</name>
    <dbReference type="NCBI Taxonomy" id="1381753"/>
    <lineage>
        <taxon>Eukaryota</taxon>
        <taxon>Fungi</taxon>
        <taxon>Dikarya</taxon>
        <taxon>Basidiomycota</taxon>
        <taxon>Agaricomycotina</taxon>
        <taxon>Agaricomycetes</taxon>
        <taxon>Agaricomycetidae</taxon>
        <taxon>Agaricales</taxon>
        <taxon>Marasmiineae</taxon>
        <taxon>Marasmiaceae</taxon>
        <taxon>Moniliophthora</taxon>
    </lineage>
</organism>
<dbReference type="PROSITE" id="PS50023">
    <property type="entry name" value="LIM_DOMAIN_2"/>
    <property type="match status" value="1"/>
</dbReference>
<dbReference type="SMART" id="SM00109">
    <property type="entry name" value="C1"/>
    <property type="match status" value="1"/>
</dbReference>
<dbReference type="Gene3D" id="3.30.60.20">
    <property type="match status" value="1"/>
</dbReference>
<feature type="compositionally biased region" description="Polar residues" evidence="5">
    <location>
        <begin position="306"/>
        <end position="321"/>
    </location>
</feature>
<dbReference type="Proteomes" id="UP000017559">
    <property type="component" value="Unassembled WGS sequence"/>
</dbReference>
<feature type="compositionally biased region" description="Low complexity" evidence="5">
    <location>
        <begin position="396"/>
        <end position="409"/>
    </location>
</feature>
<dbReference type="InterPro" id="IPR002219">
    <property type="entry name" value="PKC_DAG/PE"/>
</dbReference>
<proteinExistence type="predicted"/>
<feature type="compositionally biased region" description="Low complexity" evidence="5">
    <location>
        <begin position="492"/>
        <end position="509"/>
    </location>
</feature>
<dbReference type="InterPro" id="IPR046349">
    <property type="entry name" value="C1-like_sf"/>
</dbReference>
<evidence type="ECO:0000313" key="10">
    <source>
        <dbReference type="Proteomes" id="UP000017559"/>
    </source>
</evidence>
<feature type="compositionally biased region" description="Polar residues" evidence="5">
    <location>
        <begin position="680"/>
        <end position="697"/>
    </location>
</feature>
<feature type="compositionally biased region" description="Basic and acidic residues" evidence="5">
    <location>
        <begin position="738"/>
        <end position="748"/>
    </location>
</feature>
<dbReference type="PROSITE" id="PS00479">
    <property type="entry name" value="ZF_DAG_PE_1"/>
    <property type="match status" value="1"/>
</dbReference>
<dbReference type="InterPro" id="IPR000198">
    <property type="entry name" value="RhoGAP_dom"/>
</dbReference>
<dbReference type="Pfam" id="PF00130">
    <property type="entry name" value="C1_1"/>
    <property type="match status" value="1"/>
</dbReference>
<dbReference type="SMART" id="SM00324">
    <property type="entry name" value="RhoGAP"/>
    <property type="match status" value="1"/>
</dbReference>
<feature type="compositionally biased region" description="Polar residues" evidence="5">
    <location>
        <begin position="189"/>
        <end position="218"/>
    </location>
</feature>
<dbReference type="Pfam" id="PF00412">
    <property type="entry name" value="LIM"/>
    <property type="match status" value="2"/>
</dbReference>
<gene>
    <name evidence="9" type="ORF">Moror_14711</name>
</gene>
<evidence type="ECO:0000256" key="1">
    <source>
        <dbReference type="ARBA" id="ARBA00022468"/>
    </source>
</evidence>
<dbReference type="HOGENOM" id="CLU_003874_0_0_1"/>
<feature type="compositionally biased region" description="Basic and acidic residues" evidence="5">
    <location>
        <begin position="634"/>
        <end position="645"/>
    </location>
</feature>
<feature type="region of interest" description="Disordered" evidence="5">
    <location>
        <begin position="239"/>
        <end position="422"/>
    </location>
</feature>
<feature type="region of interest" description="Disordered" evidence="5">
    <location>
        <begin position="139"/>
        <end position="218"/>
    </location>
</feature>
<dbReference type="OrthoDB" id="79452at2759"/>
<reference evidence="9 10" key="1">
    <citation type="journal article" date="2014" name="BMC Genomics">
        <title>Genome and secretome analysis of the hemibiotrophic fungal pathogen, Moniliophthora roreri, which causes frosty pod rot disease of cacao: mechanisms of the biotrophic and necrotrophic phases.</title>
        <authorList>
            <person name="Meinhardt L.W."/>
            <person name="Costa G.G.L."/>
            <person name="Thomazella D.P.T."/>
            <person name="Teixeira P.J.P.L."/>
            <person name="Carazzolle M.F."/>
            <person name="Schuster S.C."/>
            <person name="Carlson J.E."/>
            <person name="Guiltinan M.J."/>
            <person name="Mieczkowski P."/>
            <person name="Farmer A."/>
            <person name="Ramaraj T."/>
            <person name="Crozier J."/>
            <person name="Davis R.E."/>
            <person name="Shao J."/>
            <person name="Melnick R.L."/>
            <person name="Pereira G.A.G."/>
            <person name="Bailey B.A."/>
        </authorList>
    </citation>
    <scope>NUCLEOTIDE SEQUENCE [LARGE SCALE GENOMIC DNA]</scope>
    <source>
        <strain evidence="9 10">MCA 2997</strain>
    </source>
</reference>
<feature type="region of interest" description="Disordered" evidence="5">
    <location>
        <begin position="1065"/>
        <end position="1087"/>
    </location>
</feature>
<evidence type="ECO:0000259" key="8">
    <source>
        <dbReference type="PROSITE" id="PS50238"/>
    </source>
</evidence>
<evidence type="ECO:0000256" key="3">
    <source>
        <dbReference type="ARBA" id="ARBA00022833"/>
    </source>
</evidence>
<feature type="region of interest" description="Disordered" evidence="5">
    <location>
        <begin position="893"/>
        <end position="916"/>
    </location>
</feature>
<dbReference type="GO" id="GO:0007165">
    <property type="term" value="P:signal transduction"/>
    <property type="evidence" value="ECO:0007669"/>
    <property type="project" value="InterPro"/>
</dbReference>
<feature type="compositionally biased region" description="Basic and acidic residues" evidence="5">
    <location>
        <begin position="386"/>
        <end position="395"/>
    </location>
</feature>
<keyword evidence="10" id="KW-1185">Reference proteome</keyword>
<feature type="compositionally biased region" description="Polar residues" evidence="5">
    <location>
        <begin position="288"/>
        <end position="299"/>
    </location>
</feature>
<feature type="compositionally biased region" description="Basic and acidic residues" evidence="5">
    <location>
        <begin position="161"/>
        <end position="174"/>
    </location>
</feature>
<evidence type="ECO:0000256" key="5">
    <source>
        <dbReference type="SAM" id="MobiDB-lite"/>
    </source>
</evidence>
<dbReference type="PROSITE" id="PS00478">
    <property type="entry name" value="LIM_DOMAIN_1"/>
    <property type="match status" value="2"/>
</dbReference>
<feature type="compositionally biased region" description="Polar residues" evidence="5">
    <location>
        <begin position="448"/>
        <end position="468"/>
    </location>
</feature>
<dbReference type="Pfam" id="PF00620">
    <property type="entry name" value="RhoGAP"/>
    <property type="match status" value="1"/>
</dbReference>
<evidence type="ECO:0000256" key="4">
    <source>
        <dbReference type="PROSITE-ProRule" id="PRU00125"/>
    </source>
</evidence>
<dbReference type="GO" id="GO:0046872">
    <property type="term" value="F:metal ion binding"/>
    <property type="evidence" value="ECO:0007669"/>
    <property type="project" value="UniProtKB-KW"/>
</dbReference>
<feature type="compositionally biased region" description="Polar residues" evidence="5">
    <location>
        <begin position="331"/>
        <end position="340"/>
    </location>
</feature>
<evidence type="ECO:0000313" key="9">
    <source>
        <dbReference type="EMBL" id="ESK88437.1"/>
    </source>
</evidence>
<feature type="compositionally biased region" description="Low complexity" evidence="5">
    <location>
        <begin position="341"/>
        <end position="357"/>
    </location>
</feature>
<dbReference type="Gene3D" id="2.10.110.10">
    <property type="entry name" value="Cysteine Rich Protein"/>
    <property type="match status" value="2"/>
</dbReference>
<sequence>MSQQQIADTLPLVGDRICPGCKLSAVTEEGGLVVAFGSSFFHVDCFRCAKCTNKVTADTNLLLLSDGSPICANCSYSCNICHLPILDEAIMTGDDSYHAHCFKCKICHSRIDELVFAKTSQGIYCMNCHNQRMIKIRKHAQKKAEKEKAAAAAGGSSSTSPRERDARLRPRESETTSSPAADSHDLPNPSKSAESTSMSLNQSASSAQSGPYVNDTSQNNHATEKAFTAKSSQPLNLTSAQHPTVFHPPPRTSSVDQGSPYNKKPLLSHPSIDEHDSRRAASYDEVSHQGNIQRTSSGSMDIPSISVPNGNGTTASLNVTSRAEKRRSINPGLSLNNFKAPSSSNTPSYSPSLSPLSATFIGKQQNNRTSTSSQNGRESPSASSPLRDRLSDNELSRPSSSQGSSDSHSAQNHDPNHDPNMASRLRSVSATAAMADDQTVVMRPKLRTNATSDALPTRLTTQTQNLQGRASPIPLRPQRSFDDRPSSREQLSSGNQRSRSASRSRPNSRVDVPHGVESATESETDNEAHESIGSIPPDPPPKEDLLRQEDDGEEVQPLADLLSLKGDVDPQVDSDDNTSESSPVEQTSHATFIAPALPPIRFSLNAGDFSDLFNSVSGAPPLQQLAQLASVTEQRAEPEEDDKKPSTPSPSVASMGLATKVNGPRGARRAVVPAPLVLDRSQSVSSGIPKQTDNSSLGRGRAFSEARAEPHKAIPITPEPSNGSDSTARITISPPPHETNDKPEKPDPTDQVLQRLQEVMADARDRGAQQLKLDRGFVEAIIKVMAARKVEYSELKGSLDGMKRASKQYMEGLTVAQTEYDRELKTRRELEAEVTRLRVLLSGQAARLTALSGDSRRQELRQQMTKELHESLSGLEHDLSKLRVERDMTLAEVEELSASKSSSTSPDPGKSTLSRSLTKRLDNLKIQYRRELVPLTQEREALAREIMELRAARDVYLEETTVLNARNEELAQLSAQYARRMAAGPETTKGQDPRARDRIPEEKEASRPPVAVQQPPQPPASNHVLLPTLQQTHMPVQQVSSTRQPAQMQYLHPSVPVAAPFDDATDPRHGKAKPEMEGTPSKGPRFGMKWPVSKSKDVATQSSYADLKAKTAMEHNFQPLSLLRFTRCDHCGDKMWGSQLRCTGCNISVHTRCVSHVQTYCSQQSNAAHEDSQPMPPSMFGRDLIEQVRSDARGGQRLVPVIVEKCIEAVEAIGMEYEGIYRKTGGSGQSRIITQLFERGNYDAFDLRDQEKFNDICSVTSVLKTYLRNLPDPLLTHDLHDHFVSAVEIKDVATKDNTLSELVNKLPLEHYHTLRVLMLHLNRVRERSEVNLMNARNLGVVFGPTLMRSRNPGAEFSDMAGKALTIEWLVESAPNVFK</sequence>
<feature type="domain" description="Phorbol-ester/DAG-type" evidence="7">
    <location>
        <begin position="1114"/>
        <end position="1161"/>
    </location>
</feature>
<accession>V2X3Q6</accession>
<feature type="compositionally biased region" description="Basic and acidic residues" evidence="5">
    <location>
        <begin position="271"/>
        <end position="287"/>
    </location>
</feature>
<feature type="domain" description="LIM zinc-binding" evidence="6">
    <location>
        <begin position="76"/>
        <end position="135"/>
    </location>
</feature>
<dbReference type="InterPro" id="IPR008936">
    <property type="entry name" value="Rho_GTPase_activation_prot"/>
</dbReference>
<dbReference type="Gene3D" id="1.10.555.10">
    <property type="entry name" value="Rho GTPase activation protein"/>
    <property type="match status" value="1"/>
</dbReference>
<dbReference type="SUPFAM" id="SSF57889">
    <property type="entry name" value="Cysteine-rich domain"/>
    <property type="match status" value="1"/>
</dbReference>
<dbReference type="EMBL" id="AWSO01000647">
    <property type="protein sequence ID" value="ESK88437.1"/>
    <property type="molecule type" value="Genomic_DNA"/>
</dbReference>
<dbReference type="PROSITE" id="PS50081">
    <property type="entry name" value="ZF_DAG_PE_2"/>
    <property type="match status" value="1"/>
</dbReference>
<keyword evidence="1" id="KW-0343">GTPase activation</keyword>
<dbReference type="GO" id="GO:0005096">
    <property type="term" value="F:GTPase activator activity"/>
    <property type="evidence" value="ECO:0007669"/>
    <property type="project" value="UniProtKB-KW"/>
</dbReference>
<keyword evidence="3 4" id="KW-0862">Zinc</keyword>
<feature type="region of interest" description="Disordered" evidence="5">
    <location>
        <begin position="435"/>
        <end position="589"/>
    </location>
</feature>
<dbReference type="InterPro" id="IPR051854">
    <property type="entry name" value="Rho-type_GAP"/>
</dbReference>
<comment type="caution">
    <text evidence="9">The sequence shown here is derived from an EMBL/GenBank/DDBJ whole genome shotgun (WGS) entry which is preliminary data.</text>
</comment>
<feature type="compositionally biased region" description="Basic and acidic residues" evidence="5">
    <location>
        <begin position="989"/>
        <end position="1006"/>
    </location>
</feature>
<protein>
    <submittedName>
        <fullName evidence="9">Signal transducer</fullName>
    </submittedName>
</protein>
<dbReference type="InterPro" id="IPR001781">
    <property type="entry name" value="Znf_LIM"/>
</dbReference>
<feature type="compositionally biased region" description="Basic and acidic residues" evidence="5">
    <location>
        <begin position="702"/>
        <end position="712"/>
    </location>
</feature>
<dbReference type="PANTHER" id="PTHR46075">
    <property type="entry name" value="CHIMERIN FAMILY MEMBER"/>
    <property type="match status" value="1"/>
</dbReference>
<feature type="domain" description="Rho-GAP" evidence="8">
    <location>
        <begin position="1182"/>
        <end position="1377"/>
    </location>
</feature>
<feature type="compositionally biased region" description="Polar residues" evidence="5">
    <location>
        <begin position="579"/>
        <end position="589"/>
    </location>
</feature>
<dbReference type="STRING" id="1381753.V2X3Q6"/>
<dbReference type="SUPFAM" id="SSF48350">
    <property type="entry name" value="GTPase activation domain, GAP"/>
    <property type="match status" value="1"/>
</dbReference>
<feature type="compositionally biased region" description="Low complexity" evidence="5">
    <location>
        <begin position="898"/>
        <end position="912"/>
    </location>
</feature>
<keyword evidence="4" id="KW-0440">LIM domain</keyword>
<evidence type="ECO:0000259" key="7">
    <source>
        <dbReference type="PROSITE" id="PS50081"/>
    </source>
</evidence>
<dbReference type="PROSITE" id="PS50238">
    <property type="entry name" value="RHOGAP"/>
    <property type="match status" value="1"/>
</dbReference>
<feature type="region of interest" description="Disordered" evidence="5">
    <location>
        <begin position="981"/>
        <end position="1023"/>
    </location>
</feature>
<name>V2X3Q6_MONRO</name>
<feature type="compositionally biased region" description="Polar residues" evidence="5">
    <location>
        <begin position="719"/>
        <end position="730"/>
    </location>
</feature>
<dbReference type="PANTHER" id="PTHR46075:SF2">
    <property type="entry name" value="RHO GTPASE ACTIVATING PROTEIN AT 5A, ISOFORM A"/>
    <property type="match status" value="1"/>
</dbReference>
<evidence type="ECO:0000256" key="2">
    <source>
        <dbReference type="ARBA" id="ARBA00022723"/>
    </source>
</evidence>
<evidence type="ECO:0000259" key="6">
    <source>
        <dbReference type="PROSITE" id="PS50023"/>
    </source>
</evidence>
<feature type="region of interest" description="Disordered" evidence="5">
    <location>
        <begin position="629"/>
        <end position="749"/>
    </location>
</feature>
<feature type="compositionally biased region" description="Basic and acidic residues" evidence="5">
    <location>
        <begin position="540"/>
        <end position="549"/>
    </location>
</feature>
<feature type="compositionally biased region" description="Basic and acidic residues" evidence="5">
    <location>
        <begin position="1065"/>
        <end position="1076"/>
    </location>
</feature>
<dbReference type="CDD" id="cd09395">
    <property type="entry name" value="LIM2_Rga"/>
    <property type="match status" value="1"/>
</dbReference>
<feature type="compositionally biased region" description="Polar residues" evidence="5">
    <location>
        <begin position="362"/>
        <end position="384"/>
    </location>
</feature>
<dbReference type="SMART" id="SM00132">
    <property type="entry name" value="LIM"/>
    <property type="match status" value="2"/>
</dbReference>
<keyword evidence="2 4" id="KW-0479">Metal-binding</keyword>
<dbReference type="CDD" id="cd00159">
    <property type="entry name" value="RhoGAP"/>
    <property type="match status" value="1"/>
</dbReference>
<dbReference type="KEGG" id="mrr:Moror_14711"/>
<dbReference type="FunFam" id="1.10.555.10:FF:000043">
    <property type="entry name" value="Rho GTPase activator Rga"/>
    <property type="match status" value="1"/>
</dbReference>